<dbReference type="WBParaSite" id="SPAL_0001492025.1">
    <property type="protein sequence ID" value="SPAL_0001492025.1"/>
    <property type="gene ID" value="SPAL_0001492025"/>
</dbReference>
<accession>A0A0N5CAJ9</accession>
<reference evidence="2" key="1">
    <citation type="submission" date="2017-02" db="UniProtKB">
        <authorList>
            <consortium name="WormBaseParasite"/>
        </authorList>
    </citation>
    <scope>IDENTIFICATION</scope>
</reference>
<name>A0A0N5CAJ9_STREA</name>
<sequence length="108" mass="12035">MSGNNSLSASTASSADSLISFVEINPSSTKSKLNRKFSSNLSLDETQYDKSQKLKLNGCGKKIENMQKRINTFCTEITKNLSIINEKLNQIDRSILEMAPKKEAVKNF</sequence>
<organism evidence="1 2">
    <name type="scientific">Strongyloides papillosus</name>
    <name type="common">Intestinal threadworm</name>
    <dbReference type="NCBI Taxonomy" id="174720"/>
    <lineage>
        <taxon>Eukaryota</taxon>
        <taxon>Metazoa</taxon>
        <taxon>Ecdysozoa</taxon>
        <taxon>Nematoda</taxon>
        <taxon>Chromadorea</taxon>
        <taxon>Rhabditida</taxon>
        <taxon>Tylenchina</taxon>
        <taxon>Panagrolaimomorpha</taxon>
        <taxon>Strongyloidoidea</taxon>
        <taxon>Strongyloididae</taxon>
        <taxon>Strongyloides</taxon>
    </lineage>
</organism>
<protein>
    <submittedName>
        <fullName evidence="2">BLOC-1-related complex subunit 7</fullName>
    </submittedName>
</protein>
<evidence type="ECO:0000313" key="2">
    <source>
        <dbReference type="WBParaSite" id="SPAL_0001492025.1"/>
    </source>
</evidence>
<proteinExistence type="predicted"/>
<dbReference type="AlphaFoldDB" id="A0A0N5CAJ9"/>
<dbReference type="Proteomes" id="UP000046392">
    <property type="component" value="Unplaced"/>
</dbReference>
<keyword evidence="1" id="KW-1185">Reference proteome</keyword>
<evidence type="ECO:0000313" key="1">
    <source>
        <dbReference type="Proteomes" id="UP000046392"/>
    </source>
</evidence>